<sequence length="171" mass="19562">MAGLRVAQGPRLSLHRFDPADAEGFLAMNADPEVMRFTGDPPFASLAQCQAFLRDYDHYRRHDFGRWTLYLSDGRYAGFCGLRHCEGEVDLGFRLPRALWGQGLAGEAARLSLQLAFAHYRLDKVVGRARCENQASLRLLARLGFSQIGEFEDQHGRWQCWELSQKDWLKD</sequence>
<name>A0A1M5ZB01_9GAMM</name>
<evidence type="ECO:0000313" key="3">
    <source>
        <dbReference type="Proteomes" id="UP000184268"/>
    </source>
</evidence>
<dbReference type="EMBL" id="FQXG01000010">
    <property type="protein sequence ID" value="SHI21395.1"/>
    <property type="molecule type" value="Genomic_DNA"/>
</dbReference>
<protein>
    <submittedName>
        <fullName evidence="2">Protein N-acetyltransferase, RimJ/RimL family</fullName>
    </submittedName>
</protein>
<gene>
    <name evidence="2" type="ORF">SAMN02745129_0129</name>
</gene>
<dbReference type="STRING" id="299255.SAMN02745129_0129"/>
<accession>A0A1M5ZB01</accession>
<keyword evidence="3" id="KW-1185">Reference proteome</keyword>
<evidence type="ECO:0000313" key="2">
    <source>
        <dbReference type="EMBL" id="SHI21395.1"/>
    </source>
</evidence>
<organism evidence="2 3">
    <name type="scientific">Ferrimonas marina</name>
    <dbReference type="NCBI Taxonomy" id="299255"/>
    <lineage>
        <taxon>Bacteria</taxon>
        <taxon>Pseudomonadati</taxon>
        <taxon>Pseudomonadota</taxon>
        <taxon>Gammaproteobacteria</taxon>
        <taxon>Alteromonadales</taxon>
        <taxon>Ferrimonadaceae</taxon>
        <taxon>Ferrimonas</taxon>
    </lineage>
</organism>
<dbReference type="PANTHER" id="PTHR43792">
    <property type="entry name" value="GNAT FAMILY, PUTATIVE (AFU_ORTHOLOGUE AFUA_3G00765)-RELATED-RELATED"/>
    <property type="match status" value="1"/>
</dbReference>
<reference evidence="2 3" key="1">
    <citation type="submission" date="2016-11" db="EMBL/GenBank/DDBJ databases">
        <authorList>
            <person name="Jaros S."/>
            <person name="Januszkiewicz K."/>
            <person name="Wedrychowicz H."/>
        </authorList>
    </citation>
    <scope>NUCLEOTIDE SEQUENCE [LARGE SCALE GENOMIC DNA]</scope>
    <source>
        <strain evidence="2 3">DSM 16917</strain>
    </source>
</reference>
<dbReference type="PANTHER" id="PTHR43792:SF1">
    <property type="entry name" value="N-ACETYLTRANSFERASE DOMAIN-CONTAINING PROTEIN"/>
    <property type="match status" value="1"/>
</dbReference>
<dbReference type="Proteomes" id="UP000184268">
    <property type="component" value="Unassembled WGS sequence"/>
</dbReference>
<keyword evidence="2" id="KW-0808">Transferase</keyword>
<dbReference type="InterPro" id="IPR016181">
    <property type="entry name" value="Acyl_CoA_acyltransferase"/>
</dbReference>
<proteinExistence type="predicted"/>
<dbReference type="InterPro" id="IPR051531">
    <property type="entry name" value="N-acetyltransferase"/>
</dbReference>
<dbReference type="GO" id="GO:0016747">
    <property type="term" value="F:acyltransferase activity, transferring groups other than amino-acyl groups"/>
    <property type="evidence" value="ECO:0007669"/>
    <property type="project" value="InterPro"/>
</dbReference>
<dbReference type="Pfam" id="PF13302">
    <property type="entry name" value="Acetyltransf_3"/>
    <property type="match status" value="1"/>
</dbReference>
<dbReference type="Gene3D" id="3.40.630.30">
    <property type="match status" value="1"/>
</dbReference>
<dbReference type="PROSITE" id="PS51186">
    <property type="entry name" value="GNAT"/>
    <property type="match status" value="1"/>
</dbReference>
<dbReference type="InterPro" id="IPR000182">
    <property type="entry name" value="GNAT_dom"/>
</dbReference>
<feature type="domain" description="N-acetyltransferase" evidence="1">
    <location>
        <begin position="12"/>
        <end position="167"/>
    </location>
</feature>
<evidence type="ECO:0000259" key="1">
    <source>
        <dbReference type="PROSITE" id="PS51186"/>
    </source>
</evidence>
<dbReference type="AlphaFoldDB" id="A0A1M5ZB01"/>
<dbReference type="SUPFAM" id="SSF55729">
    <property type="entry name" value="Acyl-CoA N-acyltransferases (Nat)"/>
    <property type="match status" value="1"/>
</dbReference>